<evidence type="ECO:0000256" key="16">
    <source>
        <dbReference type="ARBA" id="ARBA00049551"/>
    </source>
</evidence>
<evidence type="ECO:0000256" key="5">
    <source>
        <dbReference type="ARBA" id="ARBA00016612"/>
    </source>
</evidence>
<organism evidence="18">
    <name type="scientific">Protoplasa fitchii</name>
    <dbReference type="NCBI Taxonomy" id="560777"/>
    <lineage>
        <taxon>Eukaryota</taxon>
        <taxon>Metazoa</taxon>
        <taxon>Ecdysozoa</taxon>
        <taxon>Arthropoda</taxon>
        <taxon>Hexapoda</taxon>
        <taxon>Insecta</taxon>
        <taxon>Pterygota</taxon>
        <taxon>Neoptera</taxon>
        <taxon>Endopterygota</taxon>
        <taxon>Diptera</taxon>
        <taxon>Nematocera</taxon>
        <taxon>Tanyderidae</taxon>
        <taxon>Protoplasa</taxon>
    </lineage>
</organism>
<evidence type="ECO:0000256" key="10">
    <source>
        <dbReference type="ARBA" id="ARBA00022982"/>
    </source>
</evidence>
<reference evidence="19" key="1">
    <citation type="journal article" date="2011" name="Proc. Natl. Acad. Sci. U.S.A.">
        <title>Episodic radiations in the fly tree of life.</title>
        <authorList>
            <person name="Wiegmann B.M."/>
            <person name="Trautwein M.D."/>
            <person name="Winkler I.S."/>
            <person name="Barr N.B."/>
            <person name="Kim J.W."/>
            <person name="Lambkin C."/>
            <person name="Bertone M.A."/>
            <person name="Cassel B.K."/>
            <person name="Bayless K.M."/>
            <person name="Heimberg A.M."/>
            <person name="Wheeler B.M."/>
            <person name="Peterson K.J."/>
            <person name="Pape T."/>
            <person name="Sinclair B.J."/>
            <person name="Skevington J.H."/>
            <person name="Blagoderov V."/>
            <person name="Caravas J."/>
            <person name="Kutty S.N."/>
            <person name="Schmidt-Ott U."/>
            <person name="Kampmeier G.E."/>
            <person name="Thompson F.C."/>
            <person name="Grimaldi D.A."/>
            <person name="Beckenbach A.T."/>
            <person name="Courtney G.W."/>
            <person name="Friedrich M."/>
            <person name="Meier R."/>
            <person name="Yeates D.K."/>
        </authorList>
    </citation>
    <scope>NUCLEOTIDE SEQUENCE</scope>
</reference>
<dbReference type="GO" id="GO:0005743">
    <property type="term" value="C:mitochondrial inner membrane"/>
    <property type="evidence" value="ECO:0007669"/>
    <property type="project" value="UniProtKB-SubCell"/>
</dbReference>
<evidence type="ECO:0000256" key="3">
    <source>
        <dbReference type="ARBA" id="ARBA00010519"/>
    </source>
</evidence>
<dbReference type="EC" id="7.1.1.2" evidence="4 17"/>
<evidence type="ECO:0000256" key="4">
    <source>
        <dbReference type="ARBA" id="ARBA00012944"/>
    </source>
</evidence>
<evidence type="ECO:0000256" key="8">
    <source>
        <dbReference type="ARBA" id="ARBA00022692"/>
    </source>
</evidence>
<comment type="subcellular location">
    <subcellularLocation>
        <location evidence="17">Mitochondrion inner membrane</location>
        <topology evidence="17">Multi-pass membrane protein</topology>
    </subcellularLocation>
    <subcellularLocation>
        <location evidence="2">Mitochondrion membrane</location>
        <topology evidence="2">Multi-pass membrane protein</topology>
    </subcellularLocation>
</comment>
<dbReference type="PANTHER" id="PTHR11434:SF0">
    <property type="entry name" value="NADH-UBIQUINONE OXIDOREDUCTASE CHAIN 4L"/>
    <property type="match status" value="1"/>
</dbReference>
<protein>
    <recommendedName>
        <fullName evidence="5 17">NADH-ubiquinone oxidoreductase chain 4L</fullName>
        <ecNumber evidence="4 17">7.1.1.2</ecNumber>
    </recommendedName>
</protein>
<dbReference type="Gene3D" id="1.10.287.3510">
    <property type="match status" value="1"/>
</dbReference>
<keyword evidence="7 17" id="KW-0679">Respiratory chain</keyword>
<evidence type="ECO:0000256" key="2">
    <source>
        <dbReference type="ARBA" id="ARBA00004225"/>
    </source>
</evidence>
<dbReference type="GO" id="GO:0030964">
    <property type="term" value="C:NADH dehydrogenase complex"/>
    <property type="evidence" value="ECO:0007669"/>
    <property type="project" value="TreeGrafter"/>
</dbReference>
<evidence type="ECO:0000256" key="11">
    <source>
        <dbReference type="ARBA" id="ARBA00022989"/>
    </source>
</evidence>
<comment type="function">
    <text evidence="17">Core subunit of the mitochondrial membrane respiratory chain NADH dehydrogenase (Complex I) which catalyzes electron transfer from NADH through the respiratory chain, using ubiquinone as an electron acceptor.</text>
</comment>
<comment type="catalytic activity">
    <reaction evidence="16 17">
        <text>a ubiquinone + NADH + 5 H(+)(in) = a ubiquinol + NAD(+) + 4 H(+)(out)</text>
        <dbReference type="Rhea" id="RHEA:29091"/>
        <dbReference type="Rhea" id="RHEA-COMP:9565"/>
        <dbReference type="Rhea" id="RHEA-COMP:9566"/>
        <dbReference type="ChEBI" id="CHEBI:15378"/>
        <dbReference type="ChEBI" id="CHEBI:16389"/>
        <dbReference type="ChEBI" id="CHEBI:17976"/>
        <dbReference type="ChEBI" id="CHEBI:57540"/>
        <dbReference type="ChEBI" id="CHEBI:57945"/>
        <dbReference type="EC" id="7.1.1.2"/>
    </reaction>
</comment>
<dbReference type="AlphaFoldDB" id="G8J8D4"/>
<dbReference type="RefSeq" id="YP_004935227.1">
    <property type="nucleotide sequence ID" value="NC_016202.1"/>
</dbReference>
<feature type="transmembrane region" description="Helical" evidence="17">
    <location>
        <begin position="6"/>
        <end position="22"/>
    </location>
</feature>
<evidence type="ECO:0000256" key="13">
    <source>
        <dbReference type="ARBA" id="ARBA00023075"/>
    </source>
</evidence>
<evidence type="ECO:0000256" key="17">
    <source>
        <dbReference type="RuleBase" id="RU004419"/>
    </source>
</evidence>
<evidence type="ECO:0000256" key="12">
    <source>
        <dbReference type="ARBA" id="ARBA00023027"/>
    </source>
</evidence>
<evidence type="ECO:0000313" key="18">
    <source>
        <dbReference type="EMBL" id="AET13052.1"/>
    </source>
</evidence>
<evidence type="ECO:0000256" key="1">
    <source>
        <dbReference type="ARBA" id="ARBA00003257"/>
    </source>
</evidence>
<reference evidence="19" key="3">
    <citation type="journal article" date="2013" name="Syst. Entomol.">
        <title>Shaking the Diptera tree of life: performance analysis of nuclear and mitochondrial sequence data partitions.</title>
        <authorList>
            <person name="Caravas J."/>
            <person name="Friedrich M."/>
        </authorList>
    </citation>
    <scope>NUCLEOTIDE SEQUENCE</scope>
</reference>
<evidence type="ECO:0000256" key="14">
    <source>
        <dbReference type="ARBA" id="ARBA00023128"/>
    </source>
</evidence>
<name>G8J8D4_9DIPT</name>
<dbReference type="EMBL" id="KC178373">
    <property type="protein sequence ID" value="AFY05120.1"/>
    <property type="molecule type" value="Genomic_DNA"/>
</dbReference>
<keyword evidence="6 17" id="KW-0813">Transport</keyword>
<keyword evidence="11 17" id="KW-1133">Transmembrane helix</keyword>
<dbReference type="PANTHER" id="PTHR11434">
    <property type="entry name" value="NADH-UBIQUINONE OXIDOREDUCTASE SUBUNIT ND4L"/>
    <property type="match status" value="1"/>
</dbReference>
<evidence type="ECO:0000256" key="6">
    <source>
        <dbReference type="ARBA" id="ARBA00022448"/>
    </source>
</evidence>
<reference evidence="18" key="2">
    <citation type="journal article" date="2012" name="Genome Biol. Evol.">
        <title>Mitochondrial genome sequences of Nematocera (lower Diptera): evidence of rearrangement following a complete genome duplication in a winter crane fly.</title>
        <authorList>
            <person name="Beckenbach A.T."/>
        </authorList>
    </citation>
    <scope>NUCLEOTIDE SEQUENCE</scope>
</reference>
<comment type="similarity">
    <text evidence="3 17">Belongs to the complex I subunit 4L family.</text>
</comment>
<evidence type="ECO:0000256" key="7">
    <source>
        <dbReference type="ARBA" id="ARBA00022660"/>
    </source>
</evidence>
<feature type="transmembrane region" description="Helical" evidence="17">
    <location>
        <begin position="29"/>
        <end position="52"/>
    </location>
</feature>
<comment type="function">
    <text evidence="1">Core subunit of the mitochondrial membrane respiratory chain NADH dehydrogenase (Complex I) that is believed to belong to the minimal assembly required for catalysis. Complex I functions in the transfer of electrons from NADH to the respiratory chain. The immediate electron acceptor for the enzyme is believed to be ubiquinone.</text>
</comment>
<keyword evidence="9 17" id="KW-1278">Translocase</keyword>
<dbReference type="GeneID" id="11341503"/>
<dbReference type="GO" id="GO:0016651">
    <property type="term" value="F:oxidoreductase activity, acting on NAD(P)H"/>
    <property type="evidence" value="ECO:0007669"/>
    <property type="project" value="InterPro"/>
</dbReference>
<evidence type="ECO:0000256" key="9">
    <source>
        <dbReference type="ARBA" id="ARBA00022967"/>
    </source>
</evidence>
<evidence type="ECO:0000256" key="15">
    <source>
        <dbReference type="ARBA" id="ARBA00023136"/>
    </source>
</evidence>
<gene>
    <name evidence="18" type="primary">ND4l</name>
    <name evidence="19" type="synonym">nad4L</name>
</gene>
<dbReference type="EMBL" id="JN861746">
    <property type="protein sequence ID" value="AET13052.1"/>
    <property type="molecule type" value="Genomic_DNA"/>
</dbReference>
<dbReference type="GO" id="GO:0008137">
    <property type="term" value="F:NADH dehydrogenase (ubiquinone) activity"/>
    <property type="evidence" value="ECO:0007669"/>
    <property type="project" value="UniProtKB-EC"/>
</dbReference>
<keyword evidence="15 17" id="KW-0472">Membrane</keyword>
<dbReference type="InterPro" id="IPR001133">
    <property type="entry name" value="NADH_UbQ_OxRdtase_chain4L/K"/>
</dbReference>
<evidence type="ECO:0000313" key="19">
    <source>
        <dbReference type="EMBL" id="AFY05120.1"/>
    </source>
</evidence>
<dbReference type="Pfam" id="PF00420">
    <property type="entry name" value="Oxidored_q2"/>
    <property type="match status" value="1"/>
</dbReference>
<keyword evidence="8 17" id="KW-0812">Transmembrane</keyword>
<proteinExistence type="inferred from homology"/>
<accession>G8J8D4</accession>
<sequence length="96" mass="11301">MLMLIYWGIPFFLFIFGVLVYVSNQKHLLAMLISLEFIVLSLFIYLLMYLNLFNYENYFSMIFLTFCVCEGALGLALLVSLIRTHGNDYFQTFNIL</sequence>
<keyword evidence="10 17" id="KW-0249">Electron transport</keyword>
<keyword evidence="12 17" id="KW-0520">NAD</keyword>
<dbReference type="GO" id="GO:0042773">
    <property type="term" value="P:ATP synthesis coupled electron transport"/>
    <property type="evidence" value="ECO:0007669"/>
    <property type="project" value="UniProtKB-UniRule"/>
</dbReference>
<feature type="transmembrane region" description="Helical" evidence="17">
    <location>
        <begin position="58"/>
        <end position="82"/>
    </location>
</feature>
<dbReference type="CTD" id="4539"/>
<keyword evidence="14 17" id="KW-0496">Mitochondrion</keyword>
<geneLocation type="mitochondrion" evidence="18"/>
<dbReference type="InterPro" id="IPR039428">
    <property type="entry name" value="NUOK/Mnh_C1-like"/>
</dbReference>
<dbReference type="FunFam" id="1.10.287.3510:FF:000003">
    <property type="entry name" value="NADH-ubiquinone oxidoreductase chain 4L"/>
    <property type="match status" value="1"/>
</dbReference>
<keyword evidence="17" id="KW-0999">Mitochondrion inner membrane</keyword>
<keyword evidence="13 17" id="KW-0830">Ubiquinone</keyword>